<reference evidence="1" key="1">
    <citation type="journal article" date="2021" name="Proc. Natl. Acad. Sci. U.S.A.">
        <title>Global biogeography of chemosynthetic symbionts reveals both localized and globally distributed symbiont groups. .</title>
        <authorList>
            <person name="Osvatic J.T."/>
            <person name="Wilkins L.G.E."/>
            <person name="Leibrecht L."/>
            <person name="Leray M."/>
            <person name="Zauner S."/>
            <person name="Polzin J."/>
            <person name="Camacho Y."/>
            <person name="Gros O."/>
            <person name="van Gils J.A."/>
            <person name="Eisen J.A."/>
            <person name="Petersen J.M."/>
            <person name="Yuen B."/>
        </authorList>
    </citation>
    <scope>NUCLEOTIDE SEQUENCE</scope>
    <source>
        <strain evidence="1">MAGL173</strain>
    </source>
</reference>
<proteinExistence type="predicted"/>
<name>A0A9E4N1B9_9GAMM</name>
<protein>
    <submittedName>
        <fullName evidence="1">Uncharacterized protein</fullName>
    </submittedName>
</protein>
<evidence type="ECO:0000313" key="1">
    <source>
        <dbReference type="EMBL" id="MCG7941387.1"/>
    </source>
</evidence>
<dbReference type="Proteomes" id="UP000886687">
    <property type="component" value="Unassembled WGS sequence"/>
</dbReference>
<evidence type="ECO:0000313" key="2">
    <source>
        <dbReference type="Proteomes" id="UP000886687"/>
    </source>
</evidence>
<dbReference type="AlphaFoldDB" id="A0A9E4N1B9"/>
<dbReference type="EMBL" id="JAEPDI010000029">
    <property type="protein sequence ID" value="MCG7941387.1"/>
    <property type="molecule type" value="Genomic_DNA"/>
</dbReference>
<comment type="caution">
    <text evidence="1">The sequence shown here is derived from an EMBL/GenBank/DDBJ whole genome shotgun (WGS) entry which is preliminary data.</text>
</comment>
<sequence>MSACGPVLRFKERIAVEKFLAGDLNFLVSSEMPYFSSPELGHMTQKNGENLIND</sequence>
<accession>A0A9E4N1B9</accession>
<gene>
    <name evidence="1" type="ORF">JAZ04_21345</name>
</gene>
<organism evidence="1 2">
    <name type="scientific">Candidatus Thiodiazotropha lotti</name>
    <dbReference type="NCBI Taxonomy" id="2792787"/>
    <lineage>
        <taxon>Bacteria</taxon>
        <taxon>Pseudomonadati</taxon>
        <taxon>Pseudomonadota</taxon>
        <taxon>Gammaproteobacteria</taxon>
        <taxon>Chromatiales</taxon>
        <taxon>Sedimenticolaceae</taxon>
        <taxon>Candidatus Thiodiazotropha</taxon>
    </lineage>
</organism>